<keyword evidence="4" id="KW-0378">Hydrolase</keyword>
<dbReference type="InterPro" id="IPR036852">
    <property type="entry name" value="Peptidase_S8/S53_dom_sf"/>
</dbReference>
<proteinExistence type="predicted"/>
<evidence type="ECO:0000313" key="4">
    <source>
        <dbReference type="EMBL" id="VYT12979.1"/>
    </source>
</evidence>
<sequence>MKSMLFSHRKVMRALIGAGSACALVVACGLLPLRDAAADDAITGQDYVSYYHLDQVKAKGITGKGVKIALIGGLVDTSAPELAGASIIDQSPCKFDPVAQTLTRPTAMASVLVSQSYGVAPGATLMTYGLSGSHYDVSGECVDSDGNPKFPLRNLIHQAIDDGAQLIVISTPYVDEEAEGDLSIFDLEAKRIMFRNRQGVNKWAVAHAMANGVPIVASVGDQPQDATDYSYSALSGVVGVSAIAPDGQLTARSSWGQVVTASYGANVNVRVYPDKNVEKMDCSSCASAITTGFLALAREKWPQATGNQLLQLLVRTGTNPGNSWNERTGFGPTNLEAMLSTDPSRFPDENPLPDKTKLGNSTKGSTGSNFGSGQGGSVPLAQEVADYGDGLASPLDMRDEEPNYAYRGLDDLYASPDGSVSALPVHLGTSPRFHKKKK</sequence>
<feature type="domain" description="Peptidase S8/S53" evidence="3">
    <location>
        <begin position="64"/>
        <end position="331"/>
    </location>
</feature>
<gene>
    <name evidence="4" type="ORF">AOLFYP35_01652</name>
</gene>
<feature type="region of interest" description="Disordered" evidence="1">
    <location>
        <begin position="417"/>
        <end position="438"/>
    </location>
</feature>
<dbReference type="Gene3D" id="3.40.50.200">
    <property type="entry name" value="Peptidase S8/S53 domain"/>
    <property type="match status" value="1"/>
</dbReference>
<dbReference type="GO" id="GO:0004252">
    <property type="term" value="F:serine-type endopeptidase activity"/>
    <property type="evidence" value="ECO:0007669"/>
    <property type="project" value="InterPro"/>
</dbReference>
<evidence type="ECO:0000259" key="3">
    <source>
        <dbReference type="Pfam" id="PF00082"/>
    </source>
</evidence>
<protein>
    <submittedName>
        <fullName evidence="4">Thermostable alkaline protease</fullName>
        <ecNumber evidence="4">3.4.21.-</ecNumber>
    </submittedName>
</protein>
<dbReference type="SUPFAM" id="SSF52743">
    <property type="entry name" value="Subtilisin-like"/>
    <property type="match status" value="1"/>
</dbReference>
<evidence type="ECO:0000256" key="2">
    <source>
        <dbReference type="SAM" id="SignalP"/>
    </source>
</evidence>
<dbReference type="AlphaFoldDB" id="A0A6N2U6D9"/>
<organism evidence="4">
    <name type="scientific">Schaalia odontolytica</name>
    <dbReference type="NCBI Taxonomy" id="1660"/>
    <lineage>
        <taxon>Bacteria</taxon>
        <taxon>Bacillati</taxon>
        <taxon>Actinomycetota</taxon>
        <taxon>Actinomycetes</taxon>
        <taxon>Actinomycetales</taxon>
        <taxon>Actinomycetaceae</taxon>
        <taxon>Schaalia</taxon>
    </lineage>
</organism>
<dbReference type="InterPro" id="IPR000209">
    <property type="entry name" value="Peptidase_S8/S53_dom"/>
</dbReference>
<feature type="compositionally biased region" description="Polar residues" evidence="1">
    <location>
        <begin position="358"/>
        <end position="369"/>
    </location>
</feature>
<evidence type="ECO:0000256" key="1">
    <source>
        <dbReference type="SAM" id="MobiDB-lite"/>
    </source>
</evidence>
<dbReference type="EC" id="3.4.21.-" evidence="4"/>
<dbReference type="GO" id="GO:0006508">
    <property type="term" value="P:proteolysis"/>
    <property type="evidence" value="ECO:0007669"/>
    <property type="project" value="UniProtKB-KW"/>
</dbReference>
<feature type="chain" id="PRO_5038796450" evidence="2">
    <location>
        <begin position="24"/>
        <end position="438"/>
    </location>
</feature>
<dbReference type="PROSITE" id="PS51257">
    <property type="entry name" value="PROKAR_LIPOPROTEIN"/>
    <property type="match status" value="1"/>
</dbReference>
<feature type="signal peptide" evidence="2">
    <location>
        <begin position="1"/>
        <end position="23"/>
    </location>
</feature>
<accession>A0A6N2U6D9</accession>
<feature type="region of interest" description="Disordered" evidence="1">
    <location>
        <begin position="321"/>
        <end position="380"/>
    </location>
</feature>
<dbReference type="EMBL" id="CACRSM010000003">
    <property type="protein sequence ID" value="VYT12979.1"/>
    <property type="molecule type" value="Genomic_DNA"/>
</dbReference>
<feature type="compositionally biased region" description="Basic and acidic residues" evidence="1">
    <location>
        <begin position="345"/>
        <end position="357"/>
    </location>
</feature>
<keyword evidence="2" id="KW-0732">Signal</keyword>
<dbReference type="Pfam" id="PF00082">
    <property type="entry name" value="Peptidase_S8"/>
    <property type="match status" value="1"/>
</dbReference>
<keyword evidence="4" id="KW-0645">Protease</keyword>
<reference evidence="4" key="1">
    <citation type="submission" date="2019-11" db="EMBL/GenBank/DDBJ databases">
        <authorList>
            <person name="Feng L."/>
        </authorList>
    </citation>
    <scope>NUCLEOTIDE SEQUENCE</scope>
    <source>
        <strain evidence="4">AodontolyticusLFYP35</strain>
    </source>
</reference>
<name>A0A6N2U6D9_9ACTO</name>